<dbReference type="InterPro" id="IPR023458">
    <property type="entry name" value="Met-tRNA_ligase_1"/>
</dbReference>
<evidence type="ECO:0000256" key="17">
    <source>
        <dbReference type="SAM" id="MobiDB-lite"/>
    </source>
</evidence>
<dbReference type="InterPro" id="IPR015413">
    <property type="entry name" value="Methionyl/Leucyl_tRNA_Synth"/>
</dbReference>
<dbReference type="SUPFAM" id="SSF57770">
    <property type="entry name" value="Methionyl-tRNA synthetase (MetRS), Zn-domain"/>
    <property type="match status" value="1"/>
</dbReference>
<evidence type="ECO:0000256" key="3">
    <source>
        <dbReference type="ARBA" id="ARBA00012838"/>
    </source>
</evidence>
<dbReference type="Pfam" id="PF19303">
    <property type="entry name" value="Anticodon_3"/>
    <property type="match status" value="1"/>
</dbReference>
<gene>
    <name evidence="19" type="ORF">NBR_LOCUS9082</name>
</gene>
<evidence type="ECO:0000256" key="1">
    <source>
        <dbReference type="ARBA" id="ARBA00004496"/>
    </source>
</evidence>
<keyword evidence="5" id="KW-0963">Cytoplasm</keyword>
<evidence type="ECO:0000256" key="7">
    <source>
        <dbReference type="ARBA" id="ARBA00022598"/>
    </source>
</evidence>
<accession>A0A0N4Y0L4</accession>
<dbReference type="FunFam" id="2.20.28.20:FF:000001">
    <property type="entry name" value="Methionine--tRNA ligase"/>
    <property type="match status" value="1"/>
</dbReference>
<dbReference type="OMA" id="HLNTTEY"/>
<dbReference type="PANTHER" id="PTHR45765">
    <property type="entry name" value="METHIONINE--TRNA LIGASE"/>
    <property type="match status" value="1"/>
</dbReference>
<keyword evidence="12 16" id="KW-0030">Aminoacyl-tRNA synthetase</keyword>
<keyword evidence="11 16" id="KW-0648">Protein biosynthesis</keyword>
<dbReference type="Gene3D" id="3.40.50.620">
    <property type="entry name" value="HUPs"/>
    <property type="match status" value="1"/>
</dbReference>
<evidence type="ECO:0000313" key="21">
    <source>
        <dbReference type="WBParaSite" id="NBR_0000908101-mRNA-1"/>
    </source>
</evidence>
<evidence type="ECO:0000256" key="2">
    <source>
        <dbReference type="ARBA" id="ARBA00005594"/>
    </source>
</evidence>
<dbReference type="CDD" id="cd07957">
    <property type="entry name" value="Anticodon_Ia_Met"/>
    <property type="match status" value="1"/>
</dbReference>
<dbReference type="STRING" id="27835.A0A0N4Y0L4"/>
<dbReference type="InterPro" id="IPR002547">
    <property type="entry name" value="tRNA-bd_dom"/>
</dbReference>
<evidence type="ECO:0000256" key="4">
    <source>
        <dbReference type="ARBA" id="ARBA00018335"/>
    </source>
</evidence>
<dbReference type="InterPro" id="IPR001412">
    <property type="entry name" value="aa-tRNA-synth_I_CS"/>
</dbReference>
<dbReference type="GO" id="GO:0017101">
    <property type="term" value="C:aminoacyl-tRNA synthetase multienzyme complex"/>
    <property type="evidence" value="ECO:0007669"/>
    <property type="project" value="TreeGrafter"/>
</dbReference>
<evidence type="ECO:0000256" key="13">
    <source>
        <dbReference type="ARBA" id="ARBA00030904"/>
    </source>
</evidence>
<dbReference type="Proteomes" id="UP000271162">
    <property type="component" value="Unassembled WGS sequence"/>
</dbReference>
<dbReference type="PROSITE" id="PS00178">
    <property type="entry name" value="AA_TRNA_LIGASE_I"/>
    <property type="match status" value="1"/>
</dbReference>
<reference evidence="19 20" key="2">
    <citation type="submission" date="2018-11" db="EMBL/GenBank/DDBJ databases">
        <authorList>
            <consortium name="Pathogen Informatics"/>
        </authorList>
    </citation>
    <scope>NUCLEOTIDE SEQUENCE [LARGE SCALE GENOMIC DNA]</scope>
</reference>
<keyword evidence="7 16" id="KW-0436">Ligase</keyword>
<dbReference type="EC" id="6.1.1.10" evidence="3"/>
<dbReference type="EMBL" id="UYSL01020088">
    <property type="protein sequence ID" value="VDL72671.1"/>
    <property type="molecule type" value="Genomic_DNA"/>
</dbReference>
<dbReference type="Gene3D" id="1.10.730.10">
    <property type="entry name" value="Isoleucyl-tRNA Synthetase, Domain 1"/>
    <property type="match status" value="1"/>
</dbReference>
<evidence type="ECO:0000256" key="15">
    <source>
        <dbReference type="PROSITE-ProRule" id="PRU00209"/>
    </source>
</evidence>
<dbReference type="PROSITE" id="PS50886">
    <property type="entry name" value="TRBD"/>
    <property type="match status" value="1"/>
</dbReference>
<evidence type="ECO:0000256" key="5">
    <source>
        <dbReference type="ARBA" id="ARBA00022490"/>
    </source>
</evidence>
<sequence length="927" mass="103541">MVVSHSQQVRDHWGQSPTFVELTPKERRVPVQGKRNILITSALPYVNNVPHLGNIIGCVLSADVFARYCRMRGHETLYVCGTDEYGTATETKALQEGMTPKEVCDKYHVIHKEIYEWFNIDFDIFGRTTTPQQTEIAQDIFLKLHQNGYTSSSSIDQLHCQNCDKFLADRFVTGICPFCAYDDARGDQCDSCGRLINAVELKSPKCHICKQEPKVRQSTHIFLHLDALQEDVRKYVEAEIAKPNTRWSSNAIAIVKGWIKGGLEKRCITRDLKWGTAVPLAGYEDKVFYVWYDAPIGYLSITKCLVGDNWTKWWKNPKNVELYNFIGKDNVAFHGVMFPCTQLGARDNYTIVNHVCATEYLNYEDTKFSKSRNTGVFGDNAKDTGIEADVWRFYLLYVRPESQDTSFSWDDFALKVNSELLANLGNFINRALSFLNNNFGGTMPEMHLTDVDVELLAGIQEDSVEWDQMMDAVRQKDAVRAVLSMSRRGNQYMQSQQPWVLMKGSEADKKRAGTVIGIGANIAYHLAVVLHPIMPQVSARIRSQCGLDALPAFSSYPISYLKPGHKIGTPKPLFTKMENDKVAEWKARFGGSAKVDDAQKKKEKPKQPQANGNSKKTPKKPENVKSKEMAATIANAAFPQLAENQQQIRQMLEGSLKKFNQARDLFVKQKGAELAASIAKLQKEVDDVHRQLVEAETAAGIKQIPVQKAAKAAEKPEPSPSAVEAKPPQESKEKPSKKEKSNTEKKQSAAVGNKKAEGPAGDDTIDVGRLDLRVGRIVKCEKHPDADALYVEQIDVGEPAPRTVVSGLVRHVPLDQMQNRLVVVLCNLKPAKMRGVESRAMVMCASSPEKVEIMEVDPSSQPGTPVTCPPYVHRPDAQLNPKKKIWETVAEDLKVSPDGYAVWKDTPLLVGGATKMTAPSLRGVFIK</sequence>
<feature type="compositionally biased region" description="Basic and acidic residues" evidence="17">
    <location>
        <begin position="727"/>
        <end position="747"/>
    </location>
</feature>
<dbReference type="FunFam" id="1.10.730.10:FF:000031">
    <property type="entry name" value="Putative Methionyl-tRNA synthetase"/>
    <property type="match status" value="1"/>
</dbReference>
<reference evidence="21" key="1">
    <citation type="submission" date="2016-04" db="UniProtKB">
        <authorList>
            <consortium name="WormBaseParasite"/>
        </authorList>
    </citation>
    <scope>IDENTIFICATION</scope>
</reference>
<protein>
    <recommendedName>
        <fullName evidence="4">Methionine--tRNA ligase, cytoplasmic</fullName>
        <ecNumber evidence="3">6.1.1.10</ecNumber>
    </recommendedName>
    <alternativeName>
        <fullName evidence="13">Methionyl-tRNA synthetase</fullName>
    </alternativeName>
</protein>
<evidence type="ECO:0000259" key="18">
    <source>
        <dbReference type="PROSITE" id="PS50886"/>
    </source>
</evidence>
<keyword evidence="20" id="KW-1185">Reference proteome</keyword>
<dbReference type="NCBIfam" id="TIGR00398">
    <property type="entry name" value="metG"/>
    <property type="match status" value="1"/>
</dbReference>
<dbReference type="GO" id="GO:0005829">
    <property type="term" value="C:cytosol"/>
    <property type="evidence" value="ECO:0007669"/>
    <property type="project" value="TreeGrafter"/>
</dbReference>
<keyword evidence="10 15" id="KW-0694">RNA-binding</keyword>
<keyword evidence="9 16" id="KW-0067">ATP-binding</keyword>
<name>A0A0N4Y0L4_NIPBR</name>
<dbReference type="FunFam" id="2.40.50.140:FF:000047">
    <property type="entry name" value="tyrosine--tRNA ligase, cytoplasmic isoform X2"/>
    <property type="match status" value="1"/>
</dbReference>
<keyword evidence="8 16" id="KW-0547">Nucleotide-binding</keyword>
<dbReference type="InterPro" id="IPR012340">
    <property type="entry name" value="NA-bd_OB-fold"/>
</dbReference>
<keyword evidence="6 15" id="KW-0820">tRNA-binding</keyword>
<dbReference type="AlphaFoldDB" id="A0A0N4Y0L4"/>
<dbReference type="InterPro" id="IPR041872">
    <property type="entry name" value="Anticodon_Met"/>
</dbReference>
<dbReference type="GO" id="GO:0004825">
    <property type="term" value="F:methionine-tRNA ligase activity"/>
    <property type="evidence" value="ECO:0007669"/>
    <property type="project" value="UniProtKB-EC"/>
</dbReference>
<dbReference type="GO" id="GO:0000049">
    <property type="term" value="F:tRNA binding"/>
    <property type="evidence" value="ECO:0007669"/>
    <property type="project" value="UniProtKB-UniRule"/>
</dbReference>
<dbReference type="NCBIfam" id="NF001100">
    <property type="entry name" value="PRK00133.1"/>
    <property type="match status" value="1"/>
</dbReference>
<evidence type="ECO:0000313" key="19">
    <source>
        <dbReference type="EMBL" id="VDL72671.1"/>
    </source>
</evidence>
<dbReference type="SUPFAM" id="SSF47323">
    <property type="entry name" value="Anticodon-binding domain of a subclass of class I aminoacyl-tRNA synthetases"/>
    <property type="match status" value="1"/>
</dbReference>
<dbReference type="GO" id="GO:0005524">
    <property type="term" value="F:ATP binding"/>
    <property type="evidence" value="ECO:0007669"/>
    <property type="project" value="UniProtKB-KW"/>
</dbReference>
<dbReference type="WBParaSite" id="NBR_0000908101-mRNA-1">
    <property type="protein sequence ID" value="NBR_0000908101-mRNA-1"/>
    <property type="gene ID" value="NBR_0000908101"/>
</dbReference>
<dbReference type="InterPro" id="IPR033911">
    <property type="entry name" value="MetRS_core"/>
</dbReference>
<dbReference type="HAMAP" id="MF_00098">
    <property type="entry name" value="Met_tRNA_synth_type1"/>
    <property type="match status" value="1"/>
</dbReference>
<feature type="region of interest" description="Disordered" evidence="17">
    <location>
        <begin position="709"/>
        <end position="766"/>
    </location>
</feature>
<dbReference type="InterPro" id="IPR014729">
    <property type="entry name" value="Rossmann-like_a/b/a_fold"/>
</dbReference>
<dbReference type="Pfam" id="PF09334">
    <property type="entry name" value="tRNA-synt_1g"/>
    <property type="match status" value="1"/>
</dbReference>
<dbReference type="InterPro" id="IPR009080">
    <property type="entry name" value="tRNAsynth_Ia_anticodon-bd"/>
</dbReference>
<feature type="domain" description="TRNA-binding" evidence="18">
    <location>
        <begin position="766"/>
        <end position="867"/>
    </location>
</feature>
<evidence type="ECO:0000256" key="16">
    <source>
        <dbReference type="RuleBase" id="RU363039"/>
    </source>
</evidence>
<evidence type="ECO:0000256" key="9">
    <source>
        <dbReference type="ARBA" id="ARBA00022840"/>
    </source>
</evidence>
<dbReference type="Gene3D" id="2.40.50.140">
    <property type="entry name" value="Nucleic acid-binding proteins"/>
    <property type="match status" value="1"/>
</dbReference>
<dbReference type="SUPFAM" id="SSF52374">
    <property type="entry name" value="Nucleotidylyl transferase"/>
    <property type="match status" value="1"/>
</dbReference>
<comment type="similarity">
    <text evidence="2 16">Belongs to the class-I aminoacyl-tRNA synthetase family.</text>
</comment>
<evidence type="ECO:0000256" key="10">
    <source>
        <dbReference type="ARBA" id="ARBA00022884"/>
    </source>
</evidence>
<dbReference type="PRINTS" id="PR01041">
    <property type="entry name" value="TRNASYNTHMET"/>
</dbReference>
<dbReference type="CDD" id="cd00814">
    <property type="entry name" value="MetRS_core"/>
    <property type="match status" value="1"/>
</dbReference>
<comment type="catalytic activity">
    <reaction evidence="14">
        <text>tRNA(Met) + L-methionine + ATP = L-methionyl-tRNA(Met) + AMP + diphosphate</text>
        <dbReference type="Rhea" id="RHEA:13481"/>
        <dbReference type="Rhea" id="RHEA-COMP:9667"/>
        <dbReference type="Rhea" id="RHEA-COMP:9698"/>
        <dbReference type="ChEBI" id="CHEBI:30616"/>
        <dbReference type="ChEBI" id="CHEBI:33019"/>
        <dbReference type="ChEBI" id="CHEBI:57844"/>
        <dbReference type="ChEBI" id="CHEBI:78442"/>
        <dbReference type="ChEBI" id="CHEBI:78530"/>
        <dbReference type="ChEBI" id="CHEBI:456215"/>
        <dbReference type="EC" id="6.1.1.10"/>
    </reaction>
</comment>
<evidence type="ECO:0000256" key="12">
    <source>
        <dbReference type="ARBA" id="ARBA00023146"/>
    </source>
</evidence>
<dbReference type="Pfam" id="PF01588">
    <property type="entry name" value="tRNA_bind"/>
    <property type="match status" value="1"/>
</dbReference>
<comment type="subcellular location">
    <subcellularLocation>
        <location evidence="1">Cytoplasm</location>
    </subcellularLocation>
</comment>
<dbReference type="InterPro" id="IPR029038">
    <property type="entry name" value="MetRS_Zn"/>
</dbReference>
<dbReference type="GO" id="GO:0006431">
    <property type="term" value="P:methionyl-tRNA aminoacylation"/>
    <property type="evidence" value="ECO:0007669"/>
    <property type="project" value="InterPro"/>
</dbReference>
<organism evidence="21">
    <name type="scientific">Nippostrongylus brasiliensis</name>
    <name type="common">Rat hookworm</name>
    <dbReference type="NCBI Taxonomy" id="27835"/>
    <lineage>
        <taxon>Eukaryota</taxon>
        <taxon>Metazoa</taxon>
        <taxon>Ecdysozoa</taxon>
        <taxon>Nematoda</taxon>
        <taxon>Chromadorea</taxon>
        <taxon>Rhabditida</taxon>
        <taxon>Rhabditina</taxon>
        <taxon>Rhabditomorpha</taxon>
        <taxon>Strongyloidea</taxon>
        <taxon>Heligmosomidae</taxon>
        <taxon>Nippostrongylus</taxon>
    </lineage>
</organism>
<feature type="region of interest" description="Disordered" evidence="17">
    <location>
        <begin position="592"/>
        <end position="625"/>
    </location>
</feature>
<evidence type="ECO:0000313" key="20">
    <source>
        <dbReference type="Proteomes" id="UP000271162"/>
    </source>
</evidence>
<evidence type="ECO:0000256" key="11">
    <source>
        <dbReference type="ARBA" id="ARBA00022917"/>
    </source>
</evidence>
<dbReference type="CDD" id="cd02799">
    <property type="entry name" value="tRNA_bind_EMAP-II_like"/>
    <property type="match status" value="1"/>
</dbReference>
<dbReference type="Gene3D" id="2.20.28.20">
    <property type="entry name" value="Methionyl-tRNA synthetase, Zn-domain"/>
    <property type="match status" value="1"/>
</dbReference>
<evidence type="ECO:0000256" key="8">
    <source>
        <dbReference type="ARBA" id="ARBA00022741"/>
    </source>
</evidence>
<dbReference type="PANTHER" id="PTHR45765:SF1">
    <property type="entry name" value="METHIONINE--TRNA LIGASE, CYTOPLASMIC"/>
    <property type="match status" value="1"/>
</dbReference>
<evidence type="ECO:0000256" key="14">
    <source>
        <dbReference type="ARBA" id="ARBA00047364"/>
    </source>
</evidence>
<proteinExistence type="inferred from homology"/>
<evidence type="ECO:0000256" key="6">
    <source>
        <dbReference type="ARBA" id="ARBA00022555"/>
    </source>
</evidence>
<dbReference type="SUPFAM" id="SSF50249">
    <property type="entry name" value="Nucleic acid-binding proteins"/>
    <property type="match status" value="1"/>
</dbReference>
<dbReference type="InterPro" id="IPR014758">
    <property type="entry name" value="Met-tRNA_synth"/>
</dbReference>